<evidence type="ECO:0000256" key="4">
    <source>
        <dbReference type="ARBA" id="ARBA00022448"/>
    </source>
</evidence>
<comment type="subcellular location">
    <subcellularLocation>
        <location evidence="1">Membrane</location>
        <topology evidence="1">Multi-pass membrane protein</topology>
    </subcellularLocation>
</comment>
<dbReference type="Gene3D" id="3.40.190.10">
    <property type="entry name" value="Periplasmic binding protein-like II"/>
    <property type="match status" value="2"/>
</dbReference>
<keyword evidence="6" id="KW-0732">Signal</keyword>
<keyword evidence="9 15" id="KW-0472">Membrane</keyword>
<keyword evidence="8 15" id="KW-0406">Ion transport</keyword>
<comment type="function">
    <text evidence="14">Glutamate-gated receptor that probably acts as a non-selective cation channel. May be involved in light-signal transduction and calcium homeostasis via the regulation of calcium influx into cells.</text>
</comment>
<evidence type="ECO:0000313" key="19">
    <source>
        <dbReference type="EMBL" id="PRQ31842.1"/>
    </source>
</evidence>
<proteinExistence type="inferred from homology"/>
<dbReference type="InterPro" id="IPR028082">
    <property type="entry name" value="Peripla_BP_I"/>
</dbReference>
<dbReference type="EMBL" id="PDCK01000043">
    <property type="protein sequence ID" value="PRQ31842.1"/>
    <property type="molecule type" value="Genomic_DNA"/>
</dbReference>
<evidence type="ECO:0000256" key="3">
    <source>
        <dbReference type="ARBA" id="ARBA00011095"/>
    </source>
</evidence>
<dbReference type="Gene3D" id="1.10.287.70">
    <property type="match status" value="1"/>
</dbReference>
<keyword evidence="5 17" id="KW-0812">Transmembrane</keyword>
<name>A0A2P6QCF3_ROSCH</name>
<evidence type="ECO:0000256" key="13">
    <source>
        <dbReference type="ARBA" id="ARBA00023303"/>
    </source>
</evidence>
<dbReference type="Gramene" id="PRQ31842">
    <property type="protein sequence ID" value="PRQ31842"/>
    <property type="gene ID" value="RchiOBHm_Chr5g0039861"/>
</dbReference>
<dbReference type="FunFam" id="3.40.50.2300:FF:000169">
    <property type="entry name" value="Glutamate receptor"/>
    <property type="match status" value="1"/>
</dbReference>
<dbReference type="FunFam" id="3.40.190.10:FF:000195">
    <property type="entry name" value="Glutamate receptor 2.7"/>
    <property type="match status" value="1"/>
</dbReference>
<feature type="domain" description="Ionotropic glutamate receptor C-terminal" evidence="18">
    <location>
        <begin position="353"/>
        <end position="703"/>
    </location>
</feature>
<comment type="subunit">
    <text evidence="3">May form heteromers.</text>
</comment>
<feature type="transmembrane region" description="Helical" evidence="17">
    <location>
        <begin position="483"/>
        <end position="501"/>
    </location>
</feature>
<dbReference type="FunFam" id="3.40.50.2300:FF:000310">
    <property type="entry name" value="Glutamate receptor"/>
    <property type="match status" value="1"/>
</dbReference>
<dbReference type="SUPFAM" id="SSF81324">
    <property type="entry name" value="Voltage-gated potassium channels"/>
    <property type="match status" value="1"/>
</dbReference>
<gene>
    <name evidence="19" type="ORF">RchiOBHm_Chr5g0039861</name>
</gene>
<accession>A0A2P6QCF3</accession>
<sequence>MQASFVVNLGEQAHVPMISFSATSPSLTSLWSSYFFQFAQNDLNQVKAISGIVQNFGWRRVVPIYVDNIYGEGVIPFLIDALQEVDVHIPYRSLIHELATDDQIEKELYKLMTMQTRVFIVHMMPNLASRLFAKAKEMGMMSEGFVWITTNGIGNNLKSMASVLDSMQGLLGVETYIPRTLKLRQFISRWKRQFQLDNPKIIGVELDAFGLRAYDAAFAVAMAFEKVANVGFKFQKRNASSFNSTDLDTFEVSHYGSKLSHALSIINFKGMAGDFNLVDRQLQASTFEIVNVNGYGARTVGYWTPENGRVVKWLNSTRNRTISTSKCDLGPIIWPGESLSVPKGWEIPTNGTKLRIGVPVKEGLLEFVKVTRCPSTNTVDVTGCSIDVFKAVLEILPYALPYEFVPFAMANGSSAGTYNDLVFQVYAGKFDAVVGDITIRANRSLYVGFTMPYTESGVVMVVPIQDKRTKSAWVFLKPLTWDLWMTTLCFFIFIGFVIWVLEHQINDDFRGSPSHQVGTSFWFSFSTMVFSQREKVVSNLARFVMIIWIFVVLIVTQSYTASLASLLTVQQLQPTVTDIDDLLRNRDNVGYTTNSFIYGLLRQKGFHDSRLKDYGTMEEIDEALSKGSANGGIAAIVHETPYMKLFVAKYCSKYTMIGPIFKTDGFGFVFPKGSPLIPDVSQAILNLTEGEKIMNIEDKWINKENNCKDPSTEKFYSSSLGLESFWGLFLIAGVASLFALLIFATSFLHKNKQVLMSSDSRASKWRRIRTMFKIFNEKELSSHTFKNSRHDARIAGAPDHELNASPNNNWPESPFSYTNQTDAASVFYGEQETPSHGQASPEIVPTFELAAFTNQEMHATPETAQERV</sequence>
<keyword evidence="13 15" id="KW-0407">Ion channel</keyword>
<dbReference type="InterPro" id="IPR001828">
    <property type="entry name" value="ANF_lig-bd_rcpt"/>
</dbReference>
<dbReference type="CDD" id="cd13686">
    <property type="entry name" value="GluR_Plant"/>
    <property type="match status" value="1"/>
</dbReference>
<dbReference type="SMART" id="SM00079">
    <property type="entry name" value="PBPe"/>
    <property type="match status" value="1"/>
</dbReference>
<evidence type="ECO:0000256" key="11">
    <source>
        <dbReference type="ARBA" id="ARBA00023180"/>
    </source>
</evidence>
<comment type="similarity">
    <text evidence="2 15">Belongs to the glutamate-gated ion channel (TC 1.A.10.1) family.</text>
</comment>
<dbReference type="OMA" id="PGMWFGT"/>
<reference evidence="19 20" key="1">
    <citation type="journal article" date="2018" name="Nat. Genet.">
        <title>The Rosa genome provides new insights in the design of modern roses.</title>
        <authorList>
            <person name="Bendahmane M."/>
        </authorList>
    </citation>
    <scope>NUCLEOTIDE SEQUENCE [LARGE SCALE GENOMIC DNA]</scope>
    <source>
        <strain evidence="20">cv. Old Blush</strain>
    </source>
</reference>
<keyword evidence="20" id="KW-1185">Reference proteome</keyword>
<dbReference type="InterPro" id="IPR017103">
    <property type="entry name" value="Iontropic_Glu_rcpt_pln"/>
</dbReference>
<organism evidence="19 20">
    <name type="scientific">Rosa chinensis</name>
    <name type="common">China rose</name>
    <dbReference type="NCBI Taxonomy" id="74649"/>
    <lineage>
        <taxon>Eukaryota</taxon>
        <taxon>Viridiplantae</taxon>
        <taxon>Streptophyta</taxon>
        <taxon>Embryophyta</taxon>
        <taxon>Tracheophyta</taxon>
        <taxon>Spermatophyta</taxon>
        <taxon>Magnoliopsida</taxon>
        <taxon>eudicotyledons</taxon>
        <taxon>Gunneridae</taxon>
        <taxon>Pentapetalae</taxon>
        <taxon>rosids</taxon>
        <taxon>fabids</taxon>
        <taxon>Rosales</taxon>
        <taxon>Rosaceae</taxon>
        <taxon>Rosoideae</taxon>
        <taxon>Rosoideae incertae sedis</taxon>
        <taxon>Rosa</taxon>
    </lineage>
</organism>
<dbReference type="InterPro" id="IPR001320">
    <property type="entry name" value="Iontro_rcpt_C"/>
</dbReference>
<dbReference type="Gene3D" id="3.40.50.2300">
    <property type="match status" value="2"/>
</dbReference>
<comment type="function">
    <text evidence="15">Glutamate-gated receptor that probably acts as non-selective cation channel.</text>
</comment>
<dbReference type="CDD" id="cd19990">
    <property type="entry name" value="PBP1_GABAb_receptor_plant"/>
    <property type="match status" value="1"/>
</dbReference>
<evidence type="ECO:0000256" key="12">
    <source>
        <dbReference type="ARBA" id="ARBA00023286"/>
    </source>
</evidence>
<dbReference type="SUPFAM" id="SSF53850">
    <property type="entry name" value="Periplasmic binding protein-like II"/>
    <property type="match status" value="1"/>
</dbReference>
<dbReference type="SUPFAM" id="SSF53822">
    <property type="entry name" value="Periplasmic binding protein-like I"/>
    <property type="match status" value="1"/>
</dbReference>
<evidence type="ECO:0000313" key="20">
    <source>
        <dbReference type="Proteomes" id="UP000238479"/>
    </source>
</evidence>
<evidence type="ECO:0000256" key="10">
    <source>
        <dbReference type="ARBA" id="ARBA00023170"/>
    </source>
</evidence>
<dbReference type="GO" id="GO:0015276">
    <property type="term" value="F:ligand-gated monoatomic ion channel activity"/>
    <property type="evidence" value="ECO:0007669"/>
    <property type="project" value="InterPro"/>
</dbReference>
<keyword evidence="7 17" id="KW-1133">Transmembrane helix</keyword>
<dbReference type="AlphaFoldDB" id="A0A2P6QCF3"/>
<dbReference type="PANTHER" id="PTHR18966">
    <property type="entry name" value="IONOTROPIC GLUTAMATE RECEPTOR"/>
    <property type="match status" value="1"/>
</dbReference>
<protein>
    <recommendedName>
        <fullName evidence="15">Glutamate receptor</fullName>
    </recommendedName>
</protein>
<keyword evidence="12 15" id="KW-1071">Ligand-gated ion channel</keyword>
<keyword evidence="11" id="KW-0325">Glycoprotein</keyword>
<evidence type="ECO:0000256" key="16">
    <source>
        <dbReference type="PIRSR" id="PIRSR037090-50"/>
    </source>
</evidence>
<evidence type="ECO:0000256" key="2">
    <source>
        <dbReference type="ARBA" id="ARBA00008685"/>
    </source>
</evidence>
<evidence type="ECO:0000256" key="9">
    <source>
        <dbReference type="ARBA" id="ARBA00023136"/>
    </source>
</evidence>
<dbReference type="Pfam" id="PF00060">
    <property type="entry name" value="Lig_chan"/>
    <property type="match status" value="1"/>
</dbReference>
<dbReference type="FunFam" id="1.10.287.70:FF:000037">
    <property type="entry name" value="Glutamate receptor"/>
    <property type="match status" value="1"/>
</dbReference>
<dbReference type="GO" id="GO:0016020">
    <property type="term" value="C:membrane"/>
    <property type="evidence" value="ECO:0007669"/>
    <property type="project" value="UniProtKB-SubCell"/>
</dbReference>
<dbReference type="PIRSF" id="PIRSF037090">
    <property type="entry name" value="Iontro_Glu-like_rcpt_pln"/>
    <property type="match status" value="1"/>
</dbReference>
<evidence type="ECO:0000256" key="6">
    <source>
        <dbReference type="ARBA" id="ARBA00022729"/>
    </source>
</evidence>
<dbReference type="Proteomes" id="UP000238479">
    <property type="component" value="Chromosome 5"/>
</dbReference>
<evidence type="ECO:0000256" key="8">
    <source>
        <dbReference type="ARBA" id="ARBA00023065"/>
    </source>
</evidence>
<keyword evidence="4 15" id="KW-0813">Transport</keyword>
<keyword evidence="10 15" id="KW-0675">Receptor</keyword>
<keyword evidence="16" id="KW-1015">Disulfide bond</keyword>
<feature type="transmembrane region" description="Helical" evidence="17">
    <location>
        <begin position="725"/>
        <end position="748"/>
    </location>
</feature>
<feature type="disulfide bond" evidence="16">
    <location>
        <begin position="651"/>
        <end position="707"/>
    </location>
</feature>
<evidence type="ECO:0000256" key="17">
    <source>
        <dbReference type="SAM" id="Phobius"/>
    </source>
</evidence>
<evidence type="ECO:0000256" key="1">
    <source>
        <dbReference type="ARBA" id="ARBA00004141"/>
    </source>
</evidence>
<evidence type="ECO:0000256" key="7">
    <source>
        <dbReference type="ARBA" id="ARBA00022989"/>
    </source>
</evidence>
<evidence type="ECO:0000256" key="15">
    <source>
        <dbReference type="PIRNR" id="PIRNR037090"/>
    </source>
</evidence>
<feature type="transmembrane region" description="Helical" evidence="17">
    <location>
        <begin position="543"/>
        <end position="567"/>
    </location>
</feature>
<dbReference type="InterPro" id="IPR015683">
    <property type="entry name" value="Ionotropic_Glu_rcpt"/>
</dbReference>
<evidence type="ECO:0000259" key="18">
    <source>
        <dbReference type="SMART" id="SM00079"/>
    </source>
</evidence>
<evidence type="ECO:0000256" key="14">
    <source>
        <dbReference type="ARBA" id="ARBA00049638"/>
    </source>
</evidence>
<dbReference type="InterPro" id="IPR044440">
    <property type="entry name" value="GABAb_receptor_plant_PBP1"/>
</dbReference>
<evidence type="ECO:0000256" key="5">
    <source>
        <dbReference type="ARBA" id="ARBA00022692"/>
    </source>
</evidence>
<dbReference type="Pfam" id="PF01094">
    <property type="entry name" value="ANF_receptor"/>
    <property type="match status" value="1"/>
</dbReference>
<dbReference type="FunFam" id="3.40.190.10:FF:000103">
    <property type="entry name" value="Glutamate receptor"/>
    <property type="match status" value="1"/>
</dbReference>
<comment type="caution">
    <text evidence="19">The sequence shown here is derived from an EMBL/GenBank/DDBJ whole genome shotgun (WGS) entry which is preliminary data.</text>
</comment>